<feature type="region of interest" description="Disordered" evidence="1">
    <location>
        <begin position="1"/>
        <end position="56"/>
    </location>
</feature>
<name>A0A7C9D2N1_OPUST</name>
<protein>
    <submittedName>
        <fullName evidence="2">Uncharacterized protein</fullName>
    </submittedName>
</protein>
<proteinExistence type="predicted"/>
<evidence type="ECO:0000256" key="1">
    <source>
        <dbReference type="SAM" id="MobiDB-lite"/>
    </source>
</evidence>
<dbReference type="EMBL" id="GISG01078470">
    <property type="protein sequence ID" value="MBA4631627.1"/>
    <property type="molecule type" value="Transcribed_RNA"/>
</dbReference>
<sequence>MAEGTSGAATGAAVIPARPATVADPGKGHARQQRDREREKLGVREEREREEEQGNYSGQSNEIYIAITLRCCFLPWANARAITVHPPLLLIQFGPHPLNSMWQKISLTSCFIYA</sequence>
<organism evidence="2">
    <name type="scientific">Opuntia streptacantha</name>
    <name type="common">Prickly pear cactus</name>
    <name type="synonym">Opuntia cardona</name>
    <dbReference type="NCBI Taxonomy" id="393608"/>
    <lineage>
        <taxon>Eukaryota</taxon>
        <taxon>Viridiplantae</taxon>
        <taxon>Streptophyta</taxon>
        <taxon>Embryophyta</taxon>
        <taxon>Tracheophyta</taxon>
        <taxon>Spermatophyta</taxon>
        <taxon>Magnoliopsida</taxon>
        <taxon>eudicotyledons</taxon>
        <taxon>Gunneridae</taxon>
        <taxon>Pentapetalae</taxon>
        <taxon>Caryophyllales</taxon>
        <taxon>Cactineae</taxon>
        <taxon>Cactaceae</taxon>
        <taxon>Opuntioideae</taxon>
        <taxon>Opuntia</taxon>
    </lineage>
</organism>
<dbReference type="EMBL" id="GISG01078472">
    <property type="protein sequence ID" value="MBA4631628.1"/>
    <property type="molecule type" value="Transcribed_RNA"/>
</dbReference>
<reference evidence="2" key="1">
    <citation type="journal article" date="2013" name="J. Plant Res.">
        <title>Effect of fungi and light on seed germination of three Opuntia species from semiarid lands of central Mexico.</title>
        <authorList>
            <person name="Delgado-Sanchez P."/>
            <person name="Jimenez-Bremont J.F."/>
            <person name="Guerrero-Gonzalez Mde L."/>
            <person name="Flores J."/>
        </authorList>
    </citation>
    <scope>NUCLEOTIDE SEQUENCE</scope>
    <source>
        <tissue evidence="2">Cladode</tissue>
    </source>
</reference>
<dbReference type="AlphaFoldDB" id="A0A7C9D2N1"/>
<accession>A0A7C9D2N1</accession>
<feature type="compositionally biased region" description="Low complexity" evidence="1">
    <location>
        <begin position="1"/>
        <end position="13"/>
    </location>
</feature>
<feature type="compositionally biased region" description="Basic and acidic residues" evidence="1">
    <location>
        <begin position="32"/>
        <end position="52"/>
    </location>
</feature>
<evidence type="ECO:0000313" key="2">
    <source>
        <dbReference type="EMBL" id="MBA4631627.1"/>
    </source>
</evidence>
<reference evidence="2" key="2">
    <citation type="submission" date="2020-07" db="EMBL/GenBank/DDBJ databases">
        <authorList>
            <person name="Vera ALvarez R."/>
            <person name="Arias-Moreno D.M."/>
            <person name="Jimenez-Jacinto V."/>
            <person name="Jimenez-Bremont J.F."/>
            <person name="Swaminathan K."/>
            <person name="Moose S.P."/>
            <person name="Guerrero-Gonzalez M.L."/>
            <person name="Marino-Ramirez L."/>
            <person name="Landsman D."/>
            <person name="Rodriguez-Kessler M."/>
            <person name="Delgado-Sanchez P."/>
        </authorList>
    </citation>
    <scope>NUCLEOTIDE SEQUENCE</scope>
    <source>
        <tissue evidence="2">Cladode</tissue>
    </source>
</reference>